<dbReference type="EMBL" id="OU963868">
    <property type="protein sequence ID" value="CAH0775528.1"/>
    <property type="molecule type" value="Genomic_DNA"/>
</dbReference>
<accession>A0A9P0CH17</accession>
<feature type="compositionally biased region" description="Polar residues" evidence="1">
    <location>
        <begin position="403"/>
        <end position="421"/>
    </location>
</feature>
<evidence type="ECO:0000313" key="4">
    <source>
        <dbReference type="Proteomes" id="UP001152759"/>
    </source>
</evidence>
<feature type="compositionally biased region" description="Acidic residues" evidence="1">
    <location>
        <begin position="751"/>
        <end position="762"/>
    </location>
</feature>
<name>A0A9P0CH17_BEMTA</name>
<dbReference type="KEGG" id="btab:109043456"/>
<keyword evidence="4" id="KW-1185">Reference proteome</keyword>
<evidence type="ECO:0000256" key="1">
    <source>
        <dbReference type="SAM" id="MobiDB-lite"/>
    </source>
</evidence>
<feature type="signal peptide" evidence="2">
    <location>
        <begin position="1"/>
        <end position="20"/>
    </location>
</feature>
<feature type="compositionally biased region" description="Acidic residues" evidence="1">
    <location>
        <begin position="921"/>
        <end position="930"/>
    </location>
</feature>
<feature type="chain" id="PRO_5040478136" evidence="2">
    <location>
        <begin position="21"/>
        <end position="1043"/>
    </location>
</feature>
<proteinExistence type="predicted"/>
<gene>
    <name evidence="3" type="ORF">BEMITA_LOCUS11737</name>
</gene>
<feature type="compositionally biased region" description="Polar residues" evidence="1">
    <location>
        <begin position="280"/>
        <end position="305"/>
    </location>
</feature>
<keyword evidence="2" id="KW-0732">Signal</keyword>
<protein>
    <submittedName>
        <fullName evidence="3">Uncharacterized protein</fullName>
    </submittedName>
</protein>
<feature type="compositionally biased region" description="Basic and acidic residues" evidence="1">
    <location>
        <begin position="859"/>
        <end position="873"/>
    </location>
</feature>
<feature type="compositionally biased region" description="Low complexity" evidence="1">
    <location>
        <begin position="594"/>
        <end position="606"/>
    </location>
</feature>
<reference evidence="3" key="1">
    <citation type="submission" date="2021-12" db="EMBL/GenBank/DDBJ databases">
        <authorList>
            <person name="King R."/>
        </authorList>
    </citation>
    <scope>NUCLEOTIDE SEQUENCE</scope>
</reference>
<feature type="compositionally biased region" description="Acidic residues" evidence="1">
    <location>
        <begin position="1011"/>
        <end position="1025"/>
    </location>
</feature>
<feature type="compositionally biased region" description="Low complexity" evidence="1">
    <location>
        <begin position="500"/>
        <end position="510"/>
    </location>
</feature>
<feature type="compositionally biased region" description="Basic and acidic residues" evidence="1">
    <location>
        <begin position="781"/>
        <end position="797"/>
    </location>
</feature>
<feature type="compositionally biased region" description="Acidic residues" evidence="1">
    <location>
        <begin position="951"/>
        <end position="960"/>
    </location>
</feature>
<feature type="compositionally biased region" description="Low complexity" evidence="1">
    <location>
        <begin position="931"/>
        <end position="943"/>
    </location>
</feature>
<feature type="compositionally biased region" description="Polar residues" evidence="1">
    <location>
        <begin position="770"/>
        <end position="779"/>
    </location>
</feature>
<feature type="compositionally biased region" description="Gly residues" evidence="1">
    <location>
        <begin position="583"/>
        <end position="593"/>
    </location>
</feature>
<evidence type="ECO:0000256" key="2">
    <source>
        <dbReference type="SAM" id="SignalP"/>
    </source>
</evidence>
<organism evidence="3 4">
    <name type="scientific">Bemisia tabaci</name>
    <name type="common">Sweetpotato whitefly</name>
    <name type="synonym">Aleurodes tabaci</name>
    <dbReference type="NCBI Taxonomy" id="7038"/>
    <lineage>
        <taxon>Eukaryota</taxon>
        <taxon>Metazoa</taxon>
        <taxon>Ecdysozoa</taxon>
        <taxon>Arthropoda</taxon>
        <taxon>Hexapoda</taxon>
        <taxon>Insecta</taxon>
        <taxon>Pterygota</taxon>
        <taxon>Neoptera</taxon>
        <taxon>Paraneoptera</taxon>
        <taxon>Hemiptera</taxon>
        <taxon>Sternorrhyncha</taxon>
        <taxon>Aleyrodoidea</taxon>
        <taxon>Aleyrodidae</taxon>
        <taxon>Aleyrodinae</taxon>
        <taxon>Bemisia</taxon>
    </lineage>
</organism>
<dbReference type="AlphaFoldDB" id="A0A9P0CH17"/>
<feature type="compositionally biased region" description="Basic residues" evidence="1">
    <location>
        <begin position="161"/>
        <end position="213"/>
    </location>
</feature>
<feature type="compositionally biased region" description="Acidic residues" evidence="1">
    <location>
        <begin position="663"/>
        <end position="672"/>
    </location>
</feature>
<feature type="compositionally biased region" description="Polar residues" evidence="1">
    <location>
        <begin position="965"/>
        <end position="979"/>
    </location>
</feature>
<feature type="compositionally biased region" description="Acidic residues" evidence="1">
    <location>
        <begin position="475"/>
        <end position="485"/>
    </location>
</feature>
<feature type="compositionally biased region" description="Polar residues" evidence="1">
    <location>
        <begin position="87"/>
        <end position="97"/>
    </location>
</feature>
<feature type="compositionally biased region" description="Basic and acidic residues" evidence="1">
    <location>
        <begin position="214"/>
        <end position="242"/>
    </location>
</feature>
<feature type="compositionally biased region" description="Polar residues" evidence="1">
    <location>
        <begin position="987"/>
        <end position="1005"/>
    </location>
</feature>
<feature type="region of interest" description="Disordered" evidence="1">
    <location>
        <begin position="84"/>
        <end position="1043"/>
    </location>
</feature>
<evidence type="ECO:0000313" key="3">
    <source>
        <dbReference type="EMBL" id="CAH0775528.1"/>
    </source>
</evidence>
<feature type="compositionally biased region" description="Polar residues" evidence="1">
    <location>
        <begin position="336"/>
        <end position="362"/>
    </location>
</feature>
<sequence length="1043" mass="111953">MTSAAKWVILLGVCIFFAHGIETDGLTHSENHESLTTENQLTVRALRTPRKACKTDKGCERACQADGYKYGECNNQRCSCEGYSGSPKRQLSGSSSPQRKRLTPSRSRTLSRTSRSPSRSSRSPSRSSYRYLSRSPSRFLQRNSSPSRRRRTSPRSGRYSPARRGRTSPPRRRSPTPPSQRRKASRSPPRKVKSPPRKVKSPPRKVKSPPRKVKSPERRGGRSDGSRSKESRKEDYRNDRTYHSSSPRPAPAPADVMTFDYPPDGQPPKVTYSQRPAGGSSPTNLYQQGVNPYQQRVNPYQQGVQGSRPVNPYQQGAKGSRPAANTQEGFEEDSLESTASTKDPLSQKSPQGSMPTNFNQQKAKGPQPTIPSLQGGRGARPAANMVDEFGEDGMEDMAATKDILTQKQPQGSIPTNFNQQKAKGPQPTNPSLQGAKGTQPAANMDKQLGEDSMEEMALAQQKAKGSRQGAKPTNLEEDDDDDELENMGNGLEEMEDLPTAKAGQKAAGKFGDIKEKEPDLQFAQKTAPPPVKGKSPAGQNSGLPSVEEFENEIAKAKGKQNPLSSKPKDRADEDFSDEDEEGMFGGEMDGGLGKKLAAGKSAAAEFSAEDGEDDLMGKDGSDRKPTASKQSAADFASKSGDDDFMGKVNSKLQKDGKSMEGLLDGEELDDLDGLPGGKKGSLSGFADEDSMEDLPGKMSPDMPPGKKPTSGPSDRQNGKPPGASNPRDFDDMDDFDSLGVNRASGAKEEGPLDYDPEDDELDMMNGGGKSTPSFGNNNRFAGEDLDFKSKMGQEPSKEPAAASGKKQLPPVKNGKAAGDDTGGKGTPEKQVPTSMKKPNASSPSSIDEDFLEGIGVASKKSDSNTSDFDRKDTGAASKKSVTDRKSSPLADYEDEDTDFLRPKQPASPAGKKLPPKSSIDADLDDDDMEDLVAAAKKSAAGSKRTPSDFPGLEDDDEVDDFAGTSAKTPGNTAKLSKPQQDGAKNAAESSKSGNVQNKAASTPKSLSALPDLEDESNYDDLDSDYSQEMLKPTSGTRGKGVKP</sequence>
<feature type="compositionally biased region" description="Low complexity" evidence="1">
    <location>
        <begin position="104"/>
        <end position="146"/>
    </location>
</feature>
<feature type="compositionally biased region" description="Basic and acidic residues" evidence="1">
    <location>
        <begin position="615"/>
        <end position="625"/>
    </location>
</feature>
<dbReference type="Proteomes" id="UP001152759">
    <property type="component" value="Chromosome 7"/>
</dbReference>